<dbReference type="InterPro" id="IPR047057">
    <property type="entry name" value="MerR_fam"/>
</dbReference>
<evidence type="ECO:0000256" key="4">
    <source>
        <dbReference type="ARBA" id="ARBA00023163"/>
    </source>
</evidence>
<evidence type="ECO:0000256" key="3">
    <source>
        <dbReference type="ARBA" id="ARBA00023125"/>
    </source>
</evidence>
<dbReference type="AlphaFoldDB" id="A0A4R7J1J5"/>
<dbReference type="Proteomes" id="UP000295371">
    <property type="component" value="Unassembled WGS sequence"/>
</dbReference>
<dbReference type="GO" id="GO:0003700">
    <property type="term" value="F:DNA-binding transcription factor activity"/>
    <property type="evidence" value="ECO:0007669"/>
    <property type="project" value="InterPro"/>
</dbReference>
<evidence type="ECO:0000313" key="6">
    <source>
        <dbReference type="EMBL" id="TDT31021.1"/>
    </source>
</evidence>
<keyword evidence="4" id="KW-0804">Transcription</keyword>
<keyword evidence="3" id="KW-0238">DNA-binding</keyword>
<feature type="domain" description="HTH merR-type" evidence="5">
    <location>
        <begin position="1"/>
        <end position="69"/>
    </location>
</feature>
<evidence type="ECO:0000259" key="5">
    <source>
        <dbReference type="PROSITE" id="PS50937"/>
    </source>
</evidence>
<dbReference type="InterPro" id="IPR009061">
    <property type="entry name" value="DNA-bd_dom_put_sf"/>
</dbReference>
<dbReference type="RefSeq" id="WP_133755346.1">
    <property type="nucleotide sequence ID" value="NZ_CP171129.1"/>
</dbReference>
<keyword evidence="1" id="KW-0678">Repressor</keyword>
<dbReference type="PROSITE" id="PS50937">
    <property type="entry name" value="HTH_MERR_2"/>
    <property type="match status" value="1"/>
</dbReference>
<keyword evidence="7" id="KW-1185">Reference proteome</keyword>
<protein>
    <submittedName>
        <fullName evidence="6">MerR-like DNA binding protein</fullName>
    </submittedName>
</protein>
<evidence type="ECO:0000256" key="1">
    <source>
        <dbReference type="ARBA" id="ARBA00022491"/>
    </source>
</evidence>
<reference evidence="6 7" key="1">
    <citation type="submission" date="2019-03" db="EMBL/GenBank/DDBJ databases">
        <title>Genomic Encyclopedia of Archaeal and Bacterial Type Strains, Phase II (KMG-II): from individual species to whole genera.</title>
        <authorList>
            <person name="Goeker M."/>
        </authorList>
    </citation>
    <scope>NUCLEOTIDE SEQUENCE [LARGE SCALE GENOMIC DNA]</scope>
    <source>
        <strain evidence="6 7">DSM 24323</strain>
    </source>
</reference>
<dbReference type="EMBL" id="SOAW01000002">
    <property type="protein sequence ID" value="TDT31021.1"/>
    <property type="molecule type" value="Genomic_DNA"/>
</dbReference>
<accession>A0A4R7J1J5</accession>
<dbReference type="Pfam" id="PF13411">
    <property type="entry name" value="MerR_1"/>
    <property type="match status" value="1"/>
</dbReference>
<keyword evidence="2" id="KW-0805">Transcription regulation</keyword>
<evidence type="ECO:0000313" key="7">
    <source>
        <dbReference type="Proteomes" id="UP000295371"/>
    </source>
</evidence>
<organism evidence="6 7">
    <name type="scientific">Naumannella halotolerans</name>
    <dbReference type="NCBI Taxonomy" id="993414"/>
    <lineage>
        <taxon>Bacteria</taxon>
        <taxon>Bacillati</taxon>
        <taxon>Actinomycetota</taxon>
        <taxon>Actinomycetes</taxon>
        <taxon>Propionibacteriales</taxon>
        <taxon>Propionibacteriaceae</taxon>
        <taxon>Naumannella</taxon>
    </lineage>
</organism>
<dbReference type="GO" id="GO:0003677">
    <property type="term" value="F:DNA binding"/>
    <property type="evidence" value="ECO:0007669"/>
    <property type="project" value="UniProtKB-KW"/>
</dbReference>
<sequence>MRVAELSELSNVSVASIKFYAREGLLAGNRVGYNQTEYGPEHIVRLRLIKALINVAGLSIASVRRVLEAVDDEQVGVEEVLERAHEAVAPTNLPAVGEETLQRVRELFDELGWNVPEDSVGFRQTAAVISQYEQIGRADLSERASRYGPPVMDIARGDMEAVAQTQDRNTIAQTVVIGTILGDSMLSAMRKAAREHLSDAS</sequence>
<dbReference type="SMART" id="SM00422">
    <property type="entry name" value="HTH_MERR"/>
    <property type="match status" value="1"/>
</dbReference>
<dbReference type="SUPFAM" id="SSF46955">
    <property type="entry name" value="Putative DNA-binding domain"/>
    <property type="match status" value="1"/>
</dbReference>
<dbReference type="Gene3D" id="1.10.1660.10">
    <property type="match status" value="1"/>
</dbReference>
<dbReference type="PANTHER" id="PTHR30204:SF69">
    <property type="entry name" value="MERR-FAMILY TRANSCRIPTIONAL REGULATOR"/>
    <property type="match status" value="1"/>
</dbReference>
<dbReference type="InterPro" id="IPR000551">
    <property type="entry name" value="MerR-type_HTH_dom"/>
</dbReference>
<proteinExistence type="predicted"/>
<evidence type="ECO:0000256" key="2">
    <source>
        <dbReference type="ARBA" id="ARBA00023015"/>
    </source>
</evidence>
<dbReference type="PRINTS" id="PR00040">
    <property type="entry name" value="HTHMERR"/>
</dbReference>
<dbReference type="PANTHER" id="PTHR30204">
    <property type="entry name" value="REDOX-CYCLING DRUG-SENSING TRANSCRIPTIONAL ACTIVATOR SOXR"/>
    <property type="match status" value="1"/>
</dbReference>
<dbReference type="OrthoDB" id="5242095at2"/>
<gene>
    <name evidence="6" type="ORF">CLV29_2431</name>
</gene>
<name>A0A4R7J1J5_9ACTN</name>
<comment type="caution">
    <text evidence="6">The sequence shown here is derived from an EMBL/GenBank/DDBJ whole genome shotgun (WGS) entry which is preliminary data.</text>
</comment>